<organism evidence="1 2">
    <name type="scientific">Streptomyces daliensis</name>
    <dbReference type="NCBI Taxonomy" id="299421"/>
    <lineage>
        <taxon>Bacteria</taxon>
        <taxon>Bacillati</taxon>
        <taxon>Actinomycetota</taxon>
        <taxon>Actinomycetes</taxon>
        <taxon>Kitasatosporales</taxon>
        <taxon>Streptomycetaceae</taxon>
        <taxon>Streptomyces</taxon>
    </lineage>
</organism>
<evidence type="ECO:0000313" key="1">
    <source>
        <dbReference type="EMBL" id="MBR7678006.1"/>
    </source>
</evidence>
<dbReference type="InterPro" id="IPR011990">
    <property type="entry name" value="TPR-like_helical_dom_sf"/>
</dbReference>
<gene>
    <name evidence="1" type="ORF">KDA82_34485</name>
</gene>
<accession>A0A8T4J075</accession>
<dbReference type="Gene3D" id="1.25.40.10">
    <property type="entry name" value="Tetratricopeptide repeat domain"/>
    <property type="match status" value="1"/>
</dbReference>
<evidence type="ECO:0000313" key="2">
    <source>
        <dbReference type="Proteomes" id="UP000675554"/>
    </source>
</evidence>
<dbReference type="Proteomes" id="UP000675554">
    <property type="component" value="Unassembled WGS sequence"/>
</dbReference>
<sequence>MARTRNTTPFSLIDQAGWPRTRRAPARRGVVAAGMYSAALVVPGFHGATGHAATAAPSRAARIGEAEVATVRSMTERIADILDEHGGGHARPMAAAFLVNTVGPYLTAQAPDTVRKSMLAAASDLVYLTGWMAMYERRHRLGQRYYVKALKLAGAAEDHVTYCRTLRGMSLQASNLRHARKALELADSAAEASPRAGPRLRAFLAGQQAHAESMTGSPRRARARLGEAETALSKADGRRDAVGGYDASAYQFHVAHVLYEGRDLEGSIAAMREALRLQPTQEQQGRVHFNGVLAQRQFELGHIDAACESWGRFLDDYLQISTSRGDEHFETMRRWTRQHGTVRAVRELTARAKEVADLKS</sequence>
<evidence type="ECO:0008006" key="3">
    <source>
        <dbReference type="Google" id="ProtNLM"/>
    </source>
</evidence>
<reference evidence="1" key="1">
    <citation type="submission" date="2021-04" db="EMBL/GenBank/DDBJ databases">
        <title>Sequencing of actinobacteria type strains.</title>
        <authorList>
            <person name="Nguyen G.-S."/>
            <person name="Wentzel A."/>
        </authorList>
    </citation>
    <scope>NUCLEOTIDE SEQUENCE</scope>
    <source>
        <strain evidence="1">DSM 42095</strain>
    </source>
</reference>
<proteinExistence type="predicted"/>
<name>A0A8T4J075_9ACTN</name>
<comment type="caution">
    <text evidence="1">The sequence shown here is derived from an EMBL/GenBank/DDBJ whole genome shotgun (WGS) entry which is preliminary data.</text>
</comment>
<keyword evidence="2" id="KW-1185">Reference proteome</keyword>
<dbReference type="EMBL" id="JAGSMN010001157">
    <property type="protein sequence ID" value="MBR7678006.1"/>
    <property type="molecule type" value="Genomic_DNA"/>
</dbReference>
<dbReference type="SUPFAM" id="SSF48452">
    <property type="entry name" value="TPR-like"/>
    <property type="match status" value="1"/>
</dbReference>
<protein>
    <recommendedName>
        <fullName evidence="3">Regulatory protein</fullName>
    </recommendedName>
</protein>
<dbReference type="AlphaFoldDB" id="A0A8T4J075"/>